<sequence length="107" mass="11962">VAGEELSRAGDNVTLPCPAAQDTYVLLLEWRCRDCQVPGSVVVSSEVKLVEYRSESVTLFHHESRMSLALDTFSLNFKPVTAQDSGVYVCRVNNRDDSERDTKLIVQ</sequence>
<organism evidence="2 3">
    <name type="scientific">Meganyctiphanes norvegica</name>
    <name type="common">Northern krill</name>
    <name type="synonym">Thysanopoda norvegica</name>
    <dbReference type="NCBI Taxonomy" id="48144"/>
    <lineage>
        <taxon>Eukaryota</taxon>
        <taxon>Metazoa</taxon>
        <taxon>Ecdysozoa</taxon>
        <taxon>Arthropoda</taxon>
        <taxon>Crustacea</taxon>
        <taxon>Multicrustacea</taxon>
        <taxon>Malacostraca</taxon>
        <taxon>Eumalacostraca</taxon>
        <taxon>Eucarida</taxon>
        <taxon>Euphausiacea</taxon>
        <taxon>Euphausiidae</taxon>
        <taxon>Meganyctiphanes</taxon>
    </lineage>
</organism>
<dbReference type="PANTHER" id="PTHR11422:SF10">
    <property type="entry name" value="IG-LIKE DOMAIN-CONTAINING PROTEIN"/>
    <property type="match status" value="1"/>
</dbReference>
<dbReference type="PANTHER" id="PTHR11422">
    <property type="entry name" value="T-CELL SURFACE GLYCOPROTEIN CD4"/>
    <property type="match status" value="1"/>
</dbReference>
<feature type="non-terminal residue" evidence="2">
    <location>
        <position position="1"/>
    </location>
</feature>
<dbReference type="Gene3D" id="2.60.40.10">
    <property type="entry name" value="Immunoglobulins"/>
    <property type="match status" value="1"/>
</dbReference>
<feature type="domain" description="Ig-like" evidence="1">
    <location>
        <begin position="1"/>
        <end position="106"/>
    </location>
</feature>
<proteinExistence type="predicted"/>
<dbReference type="SMART" id="SM00409">
    <property type="entry name" value="IG"/>
    <property type="match status" value="1"/>
</dbReference>
<dbReference type="InterPro" id="IPR013783">
    <property type="entry name" value="Ig-like_fold"/>
</dbReference>
<dbReference type="EMBL" id="CAXKWB010019003">
    <property type="protein sequence ID" value="CAL4121616.1"/>
    <property type="molecule type" value="Genomic_DNA"/>
</dbReference>
<dbReference type="PROSITE" id="PS50835">
    <property type="entry name" value="IG_LIKE"/>
    <property type="match status" value="1"/>
</dbReference>
<reference evidence="2 3" key="1">
    <citation type="submission" date="2024-05" db="EMBL/GenBank/DDBJ databases">
        <authorList>
            <person name="Wallberg A."/>
        </authorList>
    </citation>
    <scope>NUCLEOTIDE SEQUENCE [LARGE SCALE GENOMIC DNA]</scope>
</reference>
<dbReference type="InterPro" id="IPR036179">
    <property type="entry name" value="Ig-like_dom_sf"/>
</dbReference>
<dbReference type="InterPro" id="IPR007110">
    <property type="entry name" value="Ig-like_dom"/>
</dbReference>
<dbReference type="SUPFAM" id="SSF48726">
    <property type="entry name" value="Immunoglobulin"/>
    <property type="match status" value="1"/>
</dbReference>
<evidence type="ECO:0000313" key="2">
    <source>
        <dbReference type="EMBL" id="CAL4121616.1"/>
    </source>
</evidence>
<protein>
    <recommendedName>
        <fullName evidence="1">Ig-like domain-containing protein</fullName>
    </recommendedName>
</protein>
<comment type="caution">
    <text evidence="2">The sequence shown here is derived from an EMBL/GenBank/DDBJ whole genome shotgun (WGS) entry which is preliminary data.</text>
</comment>
<dbReference type="InterPro" id="IPR003599">
    <property type="entry name" value="Ig_sub"/>
</dbReference>
<keyword evidence="3" id="KW-1185">Reference proteome</keyword>
<name>A0AAV2RE14_MEGNR</name>
<accession>A0AAV2RE14</accession>
<evidence type="ECO:0000313" key="3">
    <source>
        <dbReference type="Proteomes" id="UP001497623"/>
    </source>
</evidence>
<evidence type="ECO:0000259" key="1">
    <source>
        <dbReference type="PROSITE" id="PS50835"/>
    </source>
</evidence>
<dbReference type="Proteomes" id="UP001497623">
    <property type="component" value="Unassembled WGS sequence"/>
</dbReference>
<dbReference type="InterPro" id="IPR013106">
    <property type="entry name" value="Ig_V-set"/>
</dbReference>
<gene>
    <name evidence="2" type="ORF">MNOR_LOCUS22498</name>
</gene>
<dbReference type="Pfam" id="PF07686">
    <property type="entry name" value="V-set"/>
    <property type="match status" value="1"/>
</dbReference>
<feature type="non-terminal residue" evidence="2">
    <location>
        <position position="107"/>
    </location>
</feature>
<dbReference type="AlphaFoldDB" id="A0AAV2RE14"/>